<sequence>MERNEAFKRLREERGVSQRKLTKGICARSTLSTFENKGSQLSIDLCSRLLDRLNIRMDTYFSMFLEDFDNKRAEFSQFKENIVSENIEELPKKKVKYLRLYESTHDFYWFNLYLHCSRIISQLTEDFTYERFNRTHKHDIDRVKNYLYNINSWGPFEFAVFSNSIWCFDFEFIKLVKRKLEKNYATSSEYKKYLYGSFLLNLGFFCLEYGHFEWIKQLKKELFAFSSYDNIHWKIMVSFQLSISEELTNQHSALNEEITSSIEIYQKMEEEHYYDNMIKYRERIINKHKKT</sequence>
<dbReference type="EMBL" id="PVTO01000062">
    <property type="protein sequence ID" value="PRY72521.1"/>
    <property type="molecule type" value="Genomic_DNA"/>
</dbReference>
<dbReference type="SUPFAM" id="SSF47413">
    <property type="entry name" value="lambda repressor-like DNA-binding domains"/>
    <property type="match status" value="1"/>
</dbReference>
<proteinExistence type="predicted"/>
<dbReference type="InterPro" id="IPR001387">
    <property type="entry name" value="Cro/C1-type_HTH"/>
</dbReference>
<dbReference type="Gene3D" id="1.25.40.10">
    <property type="entry name" value="Tetratricopeptide repeat domain"/>
    <property type="match status" value="1"/>
</dbReference>
<dbReference type="GO" id="GO:0003677">
    <property type="term" value="F:DNA binding"/>
    <property type="evidence" value="ECO:0007669"/>
    <property type="project" value="InterPro"/>
</dbReference>
<dbReference type="PROSITE" id="PS50943">
    <property type="entry name" value="HTH_CROC1"/>
    <property type="match status" value="1"/>
</dbReference>
<gene>
    <name evidence="2" type="ORF">CLV38_1621</name>
</gene>
<dbReference type="Pfam" id="PF21259">
    <property type="entry name" value="Rgg_C"/>
    <property type="match status" value="1"/>
</dbReference>
<reference evidence="2 3" key="1">
    <citation type="submission" date="2018-03" db="EMBL/GenBank/DDBJ databases">
        <title>Genomic Encyclopedia of Archaeal and Bacterial Type Strains, Phase II (KMG-II): from individual species to whole genera.</title>
        <authorList>
            <person name="Goeker M."/>
        </authorList>
    </citation>
    <scope>NUCLEOTIDE SEQUENCE [LARGE SCALE GENOMIC DNA]</scope>
    <source>
        <strain evidence="2 3">DSM 13175</strain>
    </source>
</reference>
<protein>
    <submittedName>
        <fullName evidence="2">Helix-turn-helix protein</fullName>
    </submittedName>
</protein>
<organism evidence="2 3">
    <name type="scientific">Alkalibacterium olivapovliticus</name>
    <dbReference type="NCBI Taxonomy" id="99907"/>
    <lineage>
        <taxon>Bacteria</taxon>
        <taxon>Bacillati</taxon>
        <taxon>Bacillota</taxon>
        <taxon>Bacilli</taxon>
        <taxon>Lactobacillales</taxon>
        <taxon>Carnobacteriaceae</taxon>
        <taxon>Alkalibacterium</taxon>
    </lineage>
</organism>
<evidence type="ECO:0000259" key="1">
    <source>
        <dbReference type="PROSITE" id="PS50943"/>
    </source>
</evidence>
<dbReference type="InterPro" id="IPR011990">
    <property type="entry name" value="TPR-like_helical_dom_sf"/>
</dbReference>
<name>A0A2T0VQ79_9LACT</name>
<accession>A0A2T0VQ79</accession>
<dbReference type="AlphaFoldDB" id="A0A2T0VQ79"/>
<evidence type="ECO:0000313" key="2">
    <source>
        <dbReference type="EMBL" id="PRY72521.1"/>
    </source>
</evidence>
<dbReference type="Pfam" id="PF01381">
    <property type="entry name" value="HTH_3"/>
    <property type="match status" value="1"/>
</dbReference>
<dbReference type="InterPro" id="IPR010982">
    <property type="entry name" value="Lambda_DNA-bd_dom_sf"/>
</dbReference>
<dbReference type="InterPro" id="IPR053163">
    <property type="entry name" value="HTH-type_regulator_Rgg"/>
</dbReference>
<comment type="caution">
    <text evidence="2">The sequence shown here is derived from an EMBL/GenBank/DDBJ whole genome shotgun (WGS) entry which is preliminary data.</text>
</comment>
<dbReference type="RefSeq" id="WP_106196494.1">
    <property type="nucleotide sequence ID" value="NZ_PVTO01000062.1"/>
</dbReference>
<evidence type="ECO:0000313" key="3">
    <source>
        <dbReference type="Proteomes" id="UP000238205"/>
    </source>
</evidence>
<dbReference type="CDD" id="cd00093">
    <property type="entry name" value="HTH_XRE"/>
    <property type="match status" value="1"/>
</dbReference>
<dbReference type="Proteomes" id="UP000238205">
    <property type="component" value="Unassembled WGS sequence"/>
</dbReference>
<dbReference type="SMART" id="SM00530">
    <property type="entry name" value="HTH_XRE"/>
    <property type="match status" value="1"/>
</dbReference>
<dbReference type="InterPro" id="IPR010057">
    <property type="entry name" value="Transcription_activator_Rgg_C"/>
</dbReference>
<dbReference type="OrthoDB" id="2162933at2"/>
<feature type="domain" description="HTH cro/C1-type" evidence="1">
    <location>
        <begin position="7"/>
        <end position="60"/>
    </location>
</feature>
<dbReference type="PANTHER" id="PTHR37038">
    <property type="entry name" value="TRANSCRIPTIONAL REGULATOR-RELATED"/>
    <property type="match status" value="1"/>
</dbReference>
<keyword evidence="3" id="KW-1185">Reference proteome</keyword>